<dbReference type="AlphaFoldDB" id="A0A1H5EXB7"/>
<sequence>MPFDRNSRHSRFLLKKCEVTIRMVRIAFSYPKPVFPRLPRHRGLGPHHRDLANPQLIRTEIDKRLDSARTSNPAAKKRNVCRRYWPKANIRITRTIEAFGATDHDRRDGARMSDLRDREVYLHNQIEKLDSHLLADREAYIELASDLEVFLSHSTPRLRSPLLAIANACSGCSSKTSSSDPTRSPSGTASPRRTHHRRRSTPGRHRHGGDHTCPLPTALGRALAPAGQPVHPPRESEHTSFQLRLPGLHLPGRLARAGEATS</sequence>
<evidence type="ECO:0000313" key="3">
    <source>
        <dbReference type="Proteomes" id="UP000183407"/>
    </source>
</evidence>
<dbReference type="Proteomes" id="UP000183407">
    <property type="component" value="Unassembled WGS sequence"/>
</dbReference>
<organism evidence="2 3">
    <name type="scientific">Rhodococcus jostii</name>
    <dbReference type="NCBI Taxonomy" id="132919"/>
    <lineage>
        <taxon>Bacteria</taxon>
        <taxon>Bacillati</taxon>
        <taxon>Actinomycetota</taxon>
        <taxon>Actinomycetes</taxon>
        <taxon>Mycobacteriales</taxon>
        <taxon>Nocardiaceae</taxon>
        <taxon>Rhodococcus</taxon>
    </lineage>
</organism>
<reference evidence="3" key="1">
    <citation type="submission" date="2016-10" db="EMBL/GenBank/DDBJ databases">
        <authorList>
            <person name="Varghese N."/>
        </authorList>
    </citation>
    <scope>NUCLEOTIDE SEQUENCE [LARGE SCALE GENOMIC DNA]</scope>
    <source>
        <strain evidence="3">DSM 44719</strain>
    </source>
</reference>
<name>A0A1H5EXB7_RHOJO</name>
<feature type="compositionally biased region" description="Low complexity" evidence="1">
    <location>
        <begin position="171"/>
        <end position="191"/>
    </location>
</feature>
<feature type="region of interest" description="Disordered" evidence="1">
    <location>
        <begin position="171"/>
        <end position="262"/>
    </location>
</feature>
<feature type="compositionally biased region" description="Low complexity" evidence="1">
    <location>
        <begin position="243"/>
        <end position="254"/>
    </location>
</feature>
<proteinExistence type="predicted"/>
<evidence type="ECO:0000313" key="2">
    <source>
        <dbReference type="EMBL" id="SED95752.1"/>
    </source>
</evidence>
<dbReference type="EMBL" id="FNTL01000004">
    <property type="protein sequence ID" value="SED95752.1"/>
    <property type="molecule type" value="Genomic_DNA"/>
</dbReference>
<gene>
    <name evidence="2" type="ORF">SAMN04490220_6170</name>
</gene>
<accession>A0A1H5EXB7</accession>
<feature type="compositionally biased region" description="Basic residues" evidence="1">
    <location>
        <begin position="192"/>
        <end position="208"/>
    </location>
</feature>
<evidence type="ECO:0000256" key="1">
    <source>
        <dbReference type="SAM" id="MobiDB-lite"/>
    </source>
</evidence>
<protein>
    <submittedName>
        <fullName evidence="2">Uncharacterized protein</fullName>
    </submittedName>
</protein>